<reference evidence="1" key="1">
    <citation type="journal article" date="2020" name="New Phytol.">
        <title>Comparative genomics reveals dynamic genome evolution in host specialist ectomycorrhizal fungi.</title>
        <authorList>
            <person name="Lofgren L.A."/>
            <person name="Nguyen N.H."/>
            <person name="Vilgalys R."/>
            <person name="Ruytinx J."/>
            <person name="Liao H.L."/>
            <person name="Branco S."/>
            <person name="Kuo A."/>
            <person name="LaButti K."/>
            <person name="Lipzen A."/>
            <person name="Andreopoulos W."/>
            <person name="Pangilinan J."/>
            <person name="Riley R."/>
            <person name="Hundley H."/>
            <person name="Na H."/>
            <person name="Barry K."/>
            <person name="Grigoriev I.V."/>
            <person name="Stajich J.E."/>
            <person name="Kennedy P.G."/>
        </authorList>
    </citation>
    <scope>NUCLEOTIDE SEQUENCE</scope>
    <source>
        <strain evidence="1">MN1</strain>
    </source>
</reference>
<dbReference type="GeneID" id="64636532"/>
<proteinExistence type="predicted"/>
<comment type="caution">
    <text evidence="1">The sequence shown here is derived from an EMBL/GenBank/DDBJ whole genome shotgun (WGS) entry which is preliminary data.</text>
</comment>
<accession>A0A9P7J3W6</accession>
<dbReference type="AlphaFoldDB" id="A0A9P7J3W6"/>
<protein>
    <submittedName>
        <fullName evidence="1">Uncharacterized protein</fullName>
    </submittedName>
</protein>
<evidence type="ECO:0000313" key="1">
    <source>
        <dbReference type="EMBL" id="KAG1801284.1"/>
    </source>
</evidence>
<keyword evidence="2" id="KW-1185">Reference proteome</keyword>
<gene>
    <name evidence="1" type="ORF">BJ212DRAFT_1591404</name>
</gene>
<dbReference type="EMBL" id="JABBWG010000094">
    <property type="protein sequence ID" value="KAG1801284.1"/>
    <property type="molecule type" value="Genomic_DNA"/>
</dbReference>
<name>A0A9P7J3W6_9AGAM</name>
<organism evidence="1 2">
    <name type="scientific">Suillus subaureus</name>
    <dbReference type="NCBI Taxonomy" id="48587"/>
    <lineage>
        <taxon>Eukaryota</taxon>
        <taxon>Fungi</taxon>
        <taxon>Dikarya</taxon>
        <taxon>Basidiomycota</taxon>
        <taxon>Agaricomycotina</taxon>
        <taxon>Agaricomycetes</taxon>
        <taxon>Agaricomycetidae</taxon>
        <taxon>Boletales</taxon>
        <taxon>Suillineae</taxon>
        <taxon>Suillaceae</taxon>
        <taxon>Suillus</taxon>
    </lineage>
</organism>
<sequence length="101" mass="11665">MVYAFSSFMVDNVINCLDTGMWFLIKTILCRDYSLKYKYIDQRLVGQIGTKCLKGMSFPCTWYFKGAFFVSNNLHSREMTSEVEQNIPEYSIGGVMTSEPK</sequence>
<evidence type="ECO:0000313" key="2">
    <source>
        <dbReference type="Proteomes" id="UP000807769"/>
    </source>
</evidence>
<dbReference type="Proteomes" id="UP000807769">
    <property type="component" value="Unassembled WGS sequence"/>
</dbReference>
<dbReference type="RefSeq" id="XP_041186072.1">
    <property type="nucleotide sequence ID" value="XM_041342516.1"/>
</dbReference>